<keyword evidence="3" id="KW-1185">Reference proteome</keyword>
<evidence type="ECO:0000313" key="3">
    <source>
        <dbReference type="Proteomes" id="UP000269945"/>
    </source>
</evidence>
<dbReference type="InterPro" id="IPR030465">
    <property type="entry name" value="CEP131"/>
</dbReference>
<reference evidence="2 3" key="1">
    <citation type="submission" date="2018-10" db="EMBL/GenBank/DDBJ databases">
        <authorList>
            <person name="Ekblom R."/>
            <person name="Jareborg N."/>
        </authorList>
    </citation>
    <scope>NUCLEOTIDE SEQUENCE [LARGE SCALE GENOMIC DNA]</scope>
    <source>
        <tissue evidence="2">Muscle</tissue>
    </source>
</reference>
<sequence length="88" mass="10081">MTRAREESERAAESRVQRIRDQHAAELSELERAERTLQERCSELKGRLGEAEGESVRLQGLVRQKEKELAHLRAVNEQLVSERSGLAE</sequence>
<evidence type="ECO:0000313" key="2">
    <source>
        <dbReference type="EMBL" id="VCW68296.1"/>
    </source>
</evidence>
<gene>
    <name evidence="2" type="ORF">BN2614_LOCUS4</name>
</gene>
<feature type="non-terminal residue" evidence="2">
    <location>
        <position position="1"/>
    </location>
</feature>
<organism evidence="2 3">
    <name type="scientific">Gulo gulo</name>
    <name type="common">Wolverine</name>
    <name type="synonym">Gluton</name>
    <dbReference type="NCBI Taxonomy" id="48420"/>
    <lineage>
        <taxon>Eukaryota</taxon>
        <taxon>Metazoa</taxon>
        <taxon>Chordata</taxon>
        <taxon>Craniata</taxon>
        <taxon>Vertebrata</taxon>
        <taxon>Euteleostomi</taxon>
        <taxon>Mammalia</taxon>
        <taxon>Eutheria</taxon>
        <taxon>Laurasiatheria</taxon>
        <taxon>Carnivora</taxon>
        <taxon>Caniformia</taxon>
        <taxon>Musteloidea</taxon>
        <taxon>Mustelidae</taxon>
        <taxon>Guloninae</taxon>
        <taxon>Gulo</taxon>
    </lineage>
</organism>
<protein>
    <submittedName>
        <fullName evidence="2">Uncharacterized protein</fullName>
    </submittedName>
</protein>
<comment type="caution">
    <text evidence="2">The sequence shown here is derived from an EMBL/GenBank/DDBJ whole genome shotgun (WGS) entry which is preliminary data.</text>
</comment>
<proteinExistence type="predicted"/>
<dbReference type="GO" id="GO:0035735">
    <property type="term" value="P:intraciliary transport involved in cilium assembly"/>
    <property type="evidence" value="ECO:0007669"/>
    <property type="project" value="InterPro"/>
</dbReference>
<dbReference type="GO" id="GO:0034451">
    <property type="term" value="C:centriolar satellite"/>
    <property type="evidence" value="ECO:0007669"/>
    <property type="project" value="TreeGrafter"/>
</dbReference>
<dbReference type="EMBL" id="CYRY02003710">
    <property type="protein sequence ID" value="VCW68296.1"/>
    <property type="molecule type" value="Genomic_DNA"/>
</dbReference>
<keyword evidence="1" id="KW-0175">Coiled coil</keyword>
<accession>A0A9X9LHD8</accession>
<dbReference type="GO" id="GO:0005929">
    <property type="term" value="C:cilium"/>
    <property type="evidence" value="ECO:0007669"/>
    <property type="project" value="GOC"/>
</dbReference>
<dbReference type="PANTHER" id="PTHR31540">
    <property type="entry name" value="CENTROSOMAL PROTEIN OF 131 KDA"/>
    <property type="match status" value="1"/>
</dbReference>
<evidence type="ECO:0000256" key="1">
    <source>
        <dbReference type="SAM" id="Coils"/>
    </source>
</evidence>
<dbReference type="AlphaFoldDB" id="A0A9X9LHD8"/>
<name>A0A9X9LHD8_GULGU</name>
<dbReference type="PANTHER" id="PTHR31540:SF1">
    <property type="entry name" value="CENTROSOMAL PROTEIN OF 131 KDA"/>
    <property type="match status" value="1"/>
</dbReference>
<dbReference type="GO" id="GO:0010824">
    <property type="term" value="P:regulation of centrosome duplication"/>
    <property type="evidence" value="ECO:0007669"/>
    <property type="project" value="TreeGrafter"/>
</dbReference>
<feature type="coiled-coil region" evidence="1">
    <location>
        <begin position="16"/>
        <end position="82"/>
    </location>
</feature>
<dbReference type="Proteomes" id="UP000269945">
    <property type="component" value="Unassembled WGS sequence"/>
</dbReference>